<proteinExistence type="predicted"/>
<organism evidence="1 2">
    <name type="scientific">Methanoculleus palmolei</name>
    <dbReference type="NCBI Taxonomy" id="72612"/>
    <lineage>
        <taxon>Archaea</taxon>
        <taxon>Methanobacteriati</taxon>
        <taxon>Methanobacteriota</taxon>
        <taxon>Stenosarchaea group</taxon>
        <taxon>Methanomicrobia</taxon>
        <taxon>Methanomicrobiales</taxon>
        <taxon>Methanomicrobiaceae</taxon>
        <taxon>Methanoculleus</taxon>
    </lineage>
</organism>
<dbReference type="Proteomes" id="UP001626603">
    <property type="component" value="Chromosome"/>
</dbReference>
<gene>
    <name evidence="1" type="ORF">R6Y95_03850</name>
</gene>
<name>A0ABD8ABI5_9EURY</name>
<evidence type="ECO:0000313" key="1">
    <source>
        <dbReference type="EMBL" id="WOX56473.1"/>
    </source>
</evidence>
<dbReference type="AlphaFoldDB" id="A0ABD8ABI5"/>
<accession>A0ABD8ABI5</accession>
<protein>
    <submittedName>
        <fullName evidence="1">Uncharacterized protein</fullName>
    </submittedName>
</protein>
<sequence length="342" mass="38209">MEITRISGYLMRALIVLLVAGIAVAPVPGEEQQETDLSLFRTDNDSYPLDLDTLMDERDKLIESYQKSADFTGAPIGSGDPVIPVNATIVAYGFSFDKTGIPHEMIAVSQEGTDIAQLLEKANRWYNDTAVSTPESAVNVSGGDWALMGSGRYYYAAEPYGLIEHNFETYRNSNEMDPVRDYFAIKQIWSMDPGFHRYREQGSKWLNERGLSYIDWSVSSLGNPALHDWNPSGTTTGPTTVSISFTPMPKFSGSFLNSVTMSDESDPAIERAEWGYTFNGPDVKNTLQSWSPGSTVSVDASTASGQYDLAYLYAEGTFIEPTTWPFHRYYSISTYWDTWIIY</sequence>
<evidence type="ECO:0000313" key="2">
    <source>
        <dbReference type="Proteomes" id="UP001626603"/>
    </source>
</evidence>
<dbReference type="EMBL" id="CP137641">
    <property type="protein sequence ID" value="WOX56473.1"/>
    <property type="molecule type" value="Genomic_DNA"/>
</dbReference>
<keyword evidence="2" id="KW-1185">Reference proteome</keyword>
<reference evidence="1 2" key="1">
    <citation type="submission" date="2023-10" db="EMBL/GenBank/DDBJ databases">
        <title>The complete genome sequence of Methanoculleus palmolei DSM 4273.</title>
        <authorList>
            <person name="Lai S.-J."/>
            <person name="You Y.-T."/>
            <person name="Chen S.-C."/>
        </authorList>
    </citation>
    <scope>NUCLEOTIDE SEQUENCE [LARGE SCALE GENOMIC DNA]</scope>
    <source>
        <strain evidence="1 2">DSM 4273</strain>
    </source>
</reference>